<dbReference type="InterPro" id="IPR057135">
    <property type="entry name" value="At4g27190-like_LRR"/>
</dbReference>
<comment type="caution">
    <text evidence="3">The sequence shown here is derived from an EMBL/GenBank/DDBJ whole genome shotgun (WGS) entry which is preliminary data.</text>
</comment>
<dbReference type="Proteomes" id="UP000593577">
    <property type="component" value="Unassembled WGS sequence"/>
</dbReference>
<dbReference type="Gene3D" id="3.80.10.10">
    <property type="entry name" value="Ribonuclease Inhibitor"/>
    <property type="match status" value="2"/>
</dbReference>
<dbReference type="InterPro" id="IPR050905">
    <property type="entry name" value="Plant_NBS-LRR"/>
</dbReference>
<sequence length="708" mass="81625">MLLKKTEDLYLDLEGLEGIKSGLAELNSGEEFSNLKRVDVIIRMKEYSTSSEPVPVFNKQITFTEEIEEEEEERKDLICFPLLKELRVERCPRLKALISQTSNQSGMHPPFSEMIFQNLRKLSVSRRESLKNLFPASIAKHLPQLEDLLIRWCGVEEIVSEGEGVEEQPVVFEFPKVSSLVVEDLRKHKCFYKGQHTILCPMLIKLSIGCATLLKIVGSEHHRVIQERKGNGEAVMLVEEINIELDLFMFSRFPRSFPIYNNLSYEHISDVDQFPPNLFHHVEVFKVQGGGSSSIFPFLQRFYNLESLEFFEFNFEDVIPCKTDIGTLSSIRNLKLVSSINLKHIWRQDSELGHILSDLQTLIVRFFDDLMIHIGASSLSFQNLTILEVSYCKMMTNLVAPLALKNMVQLTTMKVSDCTEMTEKMANEGDYHQTIVVGKLKCLPTKWTTKPHKLLSRELHLHLSLFGRSSCGGCPRLKIFSEGVLSTPQLQRVKLGVYRGKECWKGDLNTTVQQLYAEKGGFNLPCDLSISNQFPKFMEIWKRNPQEILELKNLSRLEFYKCSSLKYIFTLSVLLSLKKLETIRVKECNIMERLSSLLLDGYNDEHFDIHDVVSDAALVIASRDYRMLVLRDPVPMEWSDKKKMNSWSWISLTCRPIIAELPKELECSGLSFFHMTHYGSVEIPPNFFRRIESLEVVDLPHRPLFPYL</sequence>
<feature type="domain" description="Disease resistance protein At4g27190-like leucine-rich repeats" evidence="2">
    <location>
        <begin position="65"/>
        <end position="154"/>
    </location>
</feature>
<dbReference type="PANTHER" id="PTHR33463">
    <property type="entry name" value="NB-ARC DOMAIN-CONTAINING PROTEIN-RELATED"/>
    <property type="match status" value="1"/>
</dbReference>
<name>A0A7J8YSU2_GOSAI</name>
<evidence type="ECO:0000259" key="2">
    <source>
        <dbReference type="Pfam" id="PF23247"/>
    </source>
</evidence>
<evidence type="ECO:0000256" key="1">
    <source>
        <dbReference type="ARBA" id="ARBA00022821"/>
    </source>
</evidence>
<dbReference type="AlphaFoldDB" id="A0A7J8YSU2"/>
<organism evidence="3 4">
    <name type="scientific">Gossypium aridum</name>
    <name type="common">American cotton</name>
    <name type="synonym">Erioxylum aridum</name>
    <dbReference type="NCBI Taxonomy" id="34290"/>
    <lineage>
        <taxon>Eukaryota</taxon>
        <taxon>Viridiplantae</taxon>
        <taxon>Streptophyta</taxon>
        <taxon>Embryophyta</taxon>
        <taxon>Tracheophyta</taxon>
        <taxon>Spermatophyta</taxon>
        <taxon>Magnoliopsida</taxon>
        <taxon>eudicotyledons</taxon>
        <taxon>Gunneridae</taxon>
        <taxon>Pentapetalae</taxon>
        <taxon>rosids</taxon>
        <taxon>malvids</taxon>
        <taxon>Malvales</taxon>
        <taxon>Malvaceae</taxon>
        <taxon>Malvoideae</taxon>
        <taxon>Gossypium</taxon>
    </lineage>
</organism>
<keyword evidence="4" id="KW-1185">Reference proteome</keyword>
<dbReference type="EMBL" id="JABFAA010352865">
    <property type="protein sequence ID" value="MBA0702643.1"/>
    <property type="molecule type" value="Genomic_DNA"/>
</dbReference>
<reference evidence="3 4" key="1">
    <citation type="journal article" date="2019" name="Genome Biol. Evol.">
        <title>Insights into the evolution of the New World diploid cottons (Gossypium, subgenus Houzingenia) based on genome sequencing.</title>
        <authorList>
            <person name="Grover C.E."/>
            <person name="Arick M.A. 2nd"/>
            <person name="Thrash A."/>
            <person name="Conover J.L."/>
            <person name="Sanders W.S."/>
            <person name="Peterson D.G."/>
            <person name="Frelichowski J.E."/>
            <person name="Scheffler J.A."/>
            <person name="Scheffler B.E."/>
            <person name="Wendel J.F."/>
        </authorList>
    </citation>
    <scope>NUCLEOTIDE SEQUENCE [LARGE SCALE GENOMIC DNA]</scope>
    <source>
        <strain evidence="3">185</strain>
        <tissue evidence="3">Leaf</tissue>
    </source>
</reference>
<gene>
    <name evidence="3" type="ORF">Goari_022577</name>
</gene>
<evidence type="ECO:0000313" key="4">
    <source>
        <dbReference type="Proteomes" id="UP000593577"/>
    </source>
</evidence>
<dbReference type="SUPFAM" id="SSF52047">
    <property type="entry name" value="RNI-like"/>
    <property type="match status" value="1"/>
</dbReference>
<dbReference type="PANTHER" id="PTHR33463:SF174">
    <property type="entry name" value="DOMAIN-CONTAINING DISEASE RESISTANCE PROTEIN, PUTATIVE-RELATED"/>
    <property type="match status" value="1"/>
</dbReference>
<dbReference type="Pfam" id="PF23247">
    <property type="entry name" value="LRR_RPS2"/>
    <property type="match status" value="2"/>
</dbReference>
<dbReference type="InterPro" id="IPR032675">
    <property type="entry name" value="LRR_dom_sf"/>
</dbReference>
<keyword evidence="1" id="KW-0611">Plant defense</keyword>
<feature type="domain" description="Disease resistance protein At4g27190-like leucine-rich repeats" evidence="2">
    <location>
        <begin position="533"/>
        <end position="589"/>
    </location>
</feature>
<proteinExistence type="predicted"/>
<protein>
    <recommendedName>
        <fullName evidence="2">Disease resistance protein At4g27190-like leucine-rich repeats domain-containing protein</fullName>
    </recommendedName>
</protein>
<evidence type="ECO:0000313" key="3">
    <source>
        <dbReference type="EMBL" id="MBA0702643.1"/>
    </source>
</evidence>
<accession>A0A7J8YSU2</accession>